<sequence length="373" mass="40186">MGEISANDVLRRKARAGLEERKARLMSAARAMRLSLSRAAETLFELAVSVSDVFEEQLSQEALMRSVEAEMLFVLLDGPQGALGVMGIDLPLVNGIVEKQTIGRVSERVGASRAATATDAALIAPYITRVLEGMSEELSIKDRALTEGFAFGARIESKRHLGLLLEVPDYRVLRAQIELESGVKRGELVLCLPIGTPESVNATQVKAASKTAETQDVRRLRDGALMEARAVVRAVIHRRQMTLGELSNLKVGEQLRFGAGALARVELDMGVGATSLGPCKLGKQDGMRALKLQFGARAQIKTPFEPMGETDVWLAEDALQEAYSGLSAKSPMQPITVDDLPDLSDLPGFEAEGGTTDPFEQLSGLEEDVSQVG</sequence>
<dbReference type="AlphaFoldDB" id="A0A1H3IH23"/>
<dbReference type="InterPro" id="IPR001543">
    <property type="entry name" value="FliN-like_C"/>
</dbReference>
<keyword evidence="5" id="KW-0282">Flagellum</keyword>
<dbReference type="STRING" id="576131.SAMN05444486_1011069"/>
<dbReference type="Pfam" id="PF01052">
    <property type="entry name" value="FliMN_C"/>
    <property type="match status" value="1"/>
</dbReference>
<evidence type="ECO:0000259" key="4">
    <source>
        <dbReference type="Pfam" id="PF01052"/>
    </source>
</evidence>
<feature type="region of interest" description="Disordered" evidence="3">
    <location>
        <begin position="330"/>
        <end position="373"/>
    </location>
</feature>
<accession>A0A1H3IH23</accession>
<keyword evidence="5" id="KW-0966">Cell projection</keyword>
<dbReference type="EMBL" id="FNPR01000001">
    <property type="protein sequence ID" value="SDY26961.1"/>
    <property type="molecule type" value="Genomic_DNA"/>
</dbReference>
<keyword evidence="6" id="KW-1185">Reference proteome</keyword>
<gene>
    <name evidence="5" type="ORF">SAMN05444486_1011069</name>
</gene>
<keyword evidence="5" id="KW-0969">Cilium</keyword>
<keyword evidence="1" id="KW-0145">Chemotaxis</keyword>
<reference evidence="5 6" key="1">
    <citation type="submission" date="2016-10" db="EMBL/GenBank/DDBJ databases">
        <authorList>
            <person name="de Groot N.N."/>
        </authorList>
    </citation>
    <scope>NUCLEOTIDE SEQUENCE [LARGE SCALE GENOMIC DNA]</scope>
    <source>
        <strain evidence="5 6">DSM 24677</strain>
    </source>
</reference>
<dbReference type="Proteomes" id="UP000199026">
    <property type="component" value="Unassembled WGS sequence"/>
</dbReference>
<dbReference type="GO" id="GO:0006935">
    <property type="term" value="P:chemotaxis"/>
    <property type="evidence" value="ECO:0007669"/>
    <property type="project" value="UniProtKB-KW"/>
</dbReference>
<protein>
    <submittedName>
        <fullName evidence="5">Flagellar motor switch protein FliM</fullName>
    </submittedName>
</protein>
<evidence type="ECO:0000256" key="1">
    <source>
        <dbReference type="ARBA" id="ARBA00022500"/>
    </source>
</evidence>
<evidence type="ECO:0000313" key="6">
    <source>
        <dbReference type="Proteomes" id="UP000199026"/>
    </source>
</evidence>
<name>A0A1H3IH23_9RHOB</name>
<evidence type="ECO:0000313" key="5">
    <source>
        <dbReference type="EMBL" id="SDY26961.1"/>
    </source>
</evidence>
<dbReference type="InterPro" id="IPR028976">
    <property type="entry name" value="CheC-like_sf"/>
</dbReference>
<proteinExistence type="predicted"/>
<evidence type="ECO:0000256" key="2">
    <source>
        <dbReference type="ARBA" id="ARBA00025044"/>
    </source>
</evidence>
<comment type="function">
    <text evidence="2">FliM is one of three proteins (FliG, FliN, FliM) that forms the rotor-mounted switch complex (C ring), located at the base of the basal body. This complex interacts with the CheY and CheZ chemotaxis proteins, in addition to contacting components of the motor that determine the direction of flagellar rotation.</text>
</comment>
<organism evidence="5 6">
    <name type="scientific">Lentibacter algarum</name>
    <dbReference type="NCBI Taxonomy" id="576131"/>
    <lineage>
        <taxon>Bacteria</taxon>
        <taxon>Pseudomonadati</taxon>
        <taxon>Pseudomonadota</taxon>
        <taxon>Alphaproteobacteria</taxon>
        <taxon>Rhodobacterales</taxon>
        <taxon>Roseobacteraceae</taxon>
        <taxon>Lentibacter</taxon>
    </lineage>
</organism>
<evidence type="ECO:0000256" key="3">
    <source>
        <dbReference type="SAM" id="MobiDB-lite"/>
    </source>
</evidence>
<feature type="domain" description="Flagellar motor switch protein FliN-like C-terminal" evidence="4">
    <location>
        <begin position="225"/>
        <end position="292"/>
    </location>
</feature>
<dbReference type="RefSeq" id="WP_177170624.1">
    <property type="nucleotide sequence ID" value="NZ_CALJFH010000030.1"/>
</dbReference>
<dbReference type="Gene3D" id="3.40.1550.10">
    <property type="entry name" value="CheC-like"/>
    <property type="match status" value="1"/>
</dbReference>